<dbReference type="GO" id="GO:0005886">
    <property type="term" value="C:plasma membrane"/>
    <property type="evidence" value="ECO:0007669"/>
    <property type="project" value="UniProtKB-SubCell"/>
</dbReference>
<keyword evidence="2" id="KW-0813">Transport</keyword>
<proteinExistence type="predicted"/>
<evidence type="ECO:0000256" key="4">
    <source>
        <dbReference type="ARBA" id="ARBA00022692"/>
    </source>
</evidence>
<dbReference type="InterPro" id="IPR051125">
    <property type="entry name" value="ABC-4/HrtB_transporter"/>
</dbReference>
<dbReference type="EMBL" id="BFBR01000003">
    <property type="protein sequence ID" value="GBF57463.1"/>
    <property type="molecule type" value="Genomic_DNA"/>
</dbReference>
<feature type="transmembrane region" description="Helical" evidence="7">
    <location>
        <begin position="254"/>
        <end position="274"/>
    </location>
</feature>
<dbReference type="RefSeq" id="WP_108984354.1">
    <property type="nucleotide sequence ID" value="NZ_BFBR01000003.1"/>
</dbReference>
<name>A0A2P2E8R2_9PROT</name>
<dbReference type="OrthoDB" id="9768465at2"/>
<dbReference type="Proteomes" id="UP000245086">
    <property type="component" value="Unassembled WGS sequence"/>
</dbReference>
<feature type="transmembrane region" description="Helical" evidence="7">
    <location>
        <begin position="306"/>
        <end position="328"/>
    </location>
</feature>
<evidence type="ECO:0000256" key="5">
    <source>
        <dbReference type="ARBA" id="ARBA00022989"/>
    </source>
</evidence>
<evidence type="ECO:0000256" key="2">
    <source>
        <dbReference type="ARBA" id="ARBA00022448"/>
    </source>
</evidence>
<feature type="transmembrane region" description="Helical" evidence="7">
    <location>
        <begin position="340"/>
        <end position="365"/>
    </location>
</feature>
<keyword evidence="6 7" id="KW-0472">Membrane</keyword>
<keyword evidence="3" id="KW-1003">Cell membrane</keyword>
<dbReference type="PANTHER" id="PTHR43738:SF1">
    <property type="entry name" value="HEMIN TRANSPORT SYSTEM PERMEASE PROTEIN HRTB-RELATED"/>
    <property type="match status" value="1"/>
</dbReference>
<dbReference type="AlphaFoldDB" id="A0A2P2E8R2"/>
<feature type="domain" description="ABC3 transporter permease C-terminal" evidence="8">
    <location>
        <begin position="259"/>
        <end position="368"/>
    </location>
</feature>
<dbReference type="PANTHER" id="PTHR43738">
    <property type="entry name" value="ABC TRANSPORTER, MEMBRANE PROTEIN"/>
    <property type="match status" value="1"/>
</dbReference>
<keyword evidence="4 7" id="KW-0812">Transmembrane</keyword>
<comment type="subcellular location">
    <subcellularLocation>
        <location evidence="1">Cell membrane</location>
        <topology evidence="1">Multi-pass membrane protein</topology>
    </subcellularLocation>
</comment>
<evidence type="ECO:0000256" key="7">
    <source>
        <dbReference type="SAM" id="Phobius"/>
    </source>
</evidence>
<evidence type="ECO:0000313" key="10">
    <source>
        <dbReference type="Proteomes" id="UP000245086"/>
    </source>
</evidence>
<protein>
    <recommendedName>
        <fullName evidence="8">ABC3 transporter permease C-terminal domain-containing protein</fullName>
    </recommendedName>
</protein>
<evidence type="ECO:0000256" key="6">
    <source>
        <dbReference type="ARBA" id="ARBA00023136"/>
    </source>
</evidence>
<dbReference type="Pfam" id="PF02687">
    <property type="entry name" value="FtsX"/>
    <property type="match status" value="1"/>
</dbReference>
<organism evidence="9 10">
    <name type="scientific">Candidatus Phycosocius bacilliformis</name>
    <dbReference type="NCBI Taxonomy" id="1445552"/>
    <lineage>
        <taxon>Bacteria</taxon>
        <taxon>Pseudomonadati</taxon>
        <taxon>Pseudomonadota</taxon>
        <taxon>Alphaproteobacteria</taxon>
        <taxon>Caulobacterales</taxon>
        <taxon>Caulobacterales incertae sedis</taxon>
        <taxon>Candidatus Phycosocius</taxon>
    </lineage>
</organism>
<evidence type="ECO:0000256" key="1">
    <source>
        <dbReference type="ARBA" id="ARBA00004651"/>
    </source>
</evidence>
<comment type="caution">
    <text evidence="9">The sequence shown here is derived from an EMBL/GenBank/DDBJ whole genome shotgun (WGS) entry which is preliminary data.</text>
</comment>
<evidence type="ECO:0000256" key="3">
    <source>
        <dbReference type="ARBA" id="ARBA00022475"/>
    </source>
</evidence>
<feature type="transmembrane region" description="Helical" evidence="7">
    <location>
        <begin position="12"/>
        <end position="34"/>
    </location>
</feature>
<keyword evidence="5 7" id="KW-1133">Transmembrane helix</keyword>
<dbReference type="InterPro" id="IPR003838">
    <property type="entry name" value="ABC3_permease_C"/>
</dbReference>
<keyword evidence="10" id="KW-1185">Reference proteome</keyword>
<accession>A0A2P2E8R2</accession>
<reference evidence="9 10" key="1">
    <citation type="journal article" date="2018" name="Genome Announc.">
        <title>Draft Genome Sequence of "Candidatus Phycosocius bacilliformis," an Alphaproteobacterial Ectosymbiont of the Hydrocarbon-Producing Green Alga Botryococcus braunii.</title>
        <authorList>
            <person name="Tanabe Y."/>
            <person name="Yamaguchi H."/>
            <person name="Watanabe M.M."/>
        </authorList>
    </citation>
    <scope>NUCLEOTIDE SEQUENCE [LARGE SCALE GENOMIC DNA]</scope>
    <source>
        <strain evidence="9 10">BOTRYCO-2</strain>
    </source>
</reference>
<sequence length="374" mass="40290">MHSLAQQQLSHMWLRAWFAIVTLTLAGVVVYLQVGLSNHYLDRLVRFEQQISAPIVVVSTSGTLLDLQPMTPEVEARVRASSVVEAFEVRSRSMVDLAAGPTGYPLAALAVDVTGPGLSAPRALSQASRQLLVTPGHVLLTDKDAEMTGFRLGDSFVVAGHRLQIVGRIKGGFGRNGSLVSQQTRDLLVPAIPRTEPLKPRIILVRGQKGQLLSETLGRLNQVLHLFGAQAMSREDYVRGLVQEGIEQNQDVRAYLYLATAVGLIALLIIAQSVQSMIAGQRSELATLVAIGVTRWRIGLIVLEQALWLGLIAAALAIPTALVGQMVLERFDVPIALHLAQILPISGIILVTAVLAGLVAIPSVLTLKPVQLLR</sequence>
<evidence type="ECO:0000313" key="9">
    <source>
        <dbReference type="EMBL" id="GBF57463.1"/>
    </source>
</evidence>
<gene>
    <name evidence="9" type="ORF">PbB2_01130</name>
</gene>
<evidence type="ECO:0000259" key="8">
    <source>
        <dbReference type="Pfam" id="PF02687"/>
    </source>
</evidence>